<dbReference type="PANTHER" id="PTHR45870">
    <property type="entry name" value="TUBULIN MONOGLYCYLASE TTLL3"/>
    <property type="match status" value="1"/>
</dbReference>
<comment type="catalytic activity">
    <reaction evidence="6">
        <text>L-glutamyl-[protein] + glycine + ATP = glycyl-L-glutamyl-[protein] + ADP + phosphate + H(+)</text>
        <dbReference type="Rhea" id="RHEA:67180"/>
        <dbReference type="Rhea" id="RHEA-COMP:10208"/>
        <dbReference type="Rhea" id="RHEA-COMP:17207"/>
        <dbReference type="ChEBI" id="CHEBI:15378"/>
        <dbReference type="ChEBI" id="CHEBI:29973"/>
        <dbReference type="ChEBI" id="CHEBI:30616"/>
        <dbReference type="ChEBI" id="CHEBI:43474"/>
        <dbReference type="ChEBI" id="CHEBI:57305"/>
        <dbReference type="ChEBI" id="CHEBI:167890"/>
        <dbReference type="ChEBI" id="CHEBI:456216"/>
    </reaction>
    <physiologicalReaction direction="left-to-right" evidence="6">
        <dbReference type="Rhea" id="RHEA:67181"/>
    </physiologicalReaction>
</comment>
<sequence length="133" mass="15379">MTLSQNVKIKKSAFTASIHCIMFSLDPVGIVCMNRLDEMLSVVDRYSWEVQKYLELPLLVHGTKCDLCQWFLVTDWNPLTVWFYEECYLHSLGVLYSVFFMFNVVPDFLSCDHISVKLLGDISCKGDIQINLI</sequence>
<evidence type="ECO:0000256" key="3">
    <source>
        <dbReference type="ARBA" id="ARBA00022598"/>
    </source>
</evidence>
<keyword evidence="3" id="KW-0436">Ligase</keyword>
<dbReference type="Pfam" id="PF03133">
    <property type="entry name" value="TTL"/>
    <property type="match status" value="1"/>
</dbReference>
<dbReference type="AlphaFoldDB" id="A0A3B1J6F4"/>
<dbReference type="InterPro" id="IPR004344">
    <property type="entry name" value="TTL/TTLL_fam"/>
</dbReference>
<dbReference type="InParanoid" id="A0A3B1J6F4"/>
<dbReference type="GO" id="GO:0070736">
    <property type="term" value="F:protein-glycine ligase activity, initiating"/>
    <property type="evidence" value="ECO:0007669"/>
    <property type="project" value="TreeGrafter"/>
</dbReference>
<reference evidence="8" key="2">
    <citation type="journal article" date="2014" name="Nat. Commun.">
        <title>The cavefish genome reveals candidate genes for eye loss.</title>
        <authorList>
            <person name="McGaugh S.E."/>
            <person name="Gross J.B."/>
            <person name="Aken B."/>
            <person name="Blin M."/>
            <person name="Borowsky R."/>
            <person name="Chalopin D."/>
            <person name="Hinaux H."/>
            <person name="Jeffery W.R."/>
            <person name="Keene A."/>
            <person name="Ma L."/>
            <person name="Minx P."/>
            <person name="Murphy D."/>
            <person name="O'Quin K.E."/>
            <person name="Retaux S."/>
            <person name="Rohner N."/>
            <person name="Searle S.M."/>
            <person name="Stahl B.A."/>
            <person name="Tabin C."/>
            <person name="Volff J.N."/>
            <person name="Yoshizawa M."/>
            <person name="Warren W.C."/>
        </authorList>
    </citation>
    <scope>NUCLEOTIDE SEQUENCE [LARGE SCALE GENOMIC DNA]</scope>
    <source>
        <strain evidence="8">female</strain>
    </source>
</reference>
<dbReference type="Proteomes" id="UP000018467">
    <property type="component" value="Unassembled WGS sequence"/>
</dbReference>
<dbReference type="STRING" id="7994.ENSAMXP00000037481"/>
<dbReference type="GO" id="GO:0005930">
    <property type="term" value="C:axoneme"/>
    <property type="evidence" value="ECO:0007669"/>
    <property type="project" value="TreeGrafter"/>
</dbReference>
<proteinExistence type="predicted"/>
<dbReference type="GeneTree" id="ENSGT00940000154857"/>
<evidence type="ECO:0000313" key="8">
    <source>
        <dbReference type="Proteomes" id="UP000018467"/>
    </source>
</evidence>
<dbReference type="GO" id="GO:0060271">
    <property type="term" value="P:cilium assembly"/>
    <property type="evidence" value="ECO:0007669"/>
    <property type="project" value="TreeGrafter"/>
</dbReference>
<keyword evidence="8" id="KW-1185">Reference proteome</keyword>
<dbReference type="InterPro" id="IPR051437">
    <property type="entry name" value="TTLL_monoglycylase"/>
</dbReference>
<evidence type="ECO:0000256" key="1">
    <source>
        <dbReference type="ARBA" id="ARBA00004611"/>
    </source>
</evidence>
<accession>A0A3B1J6F4</accession>
<evidence type="ECO:0000256" key="4">
    <source>
        <dbReference type="ARBA" id="ARBA00022741"/>
    </source>
</evidence>
<reference evidence="7" key="3">
    <citation type="submission" date="2025-08" db="UniProtKB">
        <authorList>
            <consortium name="Ensembl"/>
        </authorList>
    </citation>
    <scope>IDENTIFICATION</scope>
</reference>
<dbReference type="GO" id="GO:0005524">
    <property type="term" value="F:ATP binding"/>
    <property type="evidence" value="ECO:0007669"/>
    <property type="project" value="UniProtKB-KW"/>
</dbReference>
<organism evidence="7 8">
    <name type="scientific">Astyanax mexicanus</name>
    <name type="common">Blind cave fish</name>
    <name type="synonym">Astyanax fasciatus mexicanus</name>
    <dbReference type="NCBI Taxonomy" id="7994"/>
    <lineage>
        <taxon>Eukaryota</taxon>
        <taxon>Metazoa</taxon>
        <taxon>Chordata</taxon>
        <taxon>Craniata</taxon>
        <taxon>Vertebrata</taxon>
        <taxon>Euteleostomi</taxon>
        <taxon>Actinopterygii</taxon>
        <taxon>Neopterygii</taxon>
        <taxon>Teleostei</taxon>
        <taxon>Ostariophysi</taxon>
        <taxon>Characiformes</taxon>
        <taxon>Characoidei</taxon>
        <taxon>Acestrorhamphidae</taxon>
        <taxon>Acestrorhamphinae</taxon>
        <taxon>Astyanax</taxon>
    </lineage>
</organism>
<evidence type="ECO:0000313" key="7">
    <source>
        <dbReference type="Ensembl" id="ENSAMXP00000037481.1"/>
    </source>
</evidence>
<keyword evidence="2" id="KW-0963">Cytoplasm</keyword>
<dbReference type="GO" id="GO:0015630">
    <property type="term" value="C:microtubule cytoskeleton"/>
    <property type="evidence" value="ECO:0007669"/>
    <property type="project" value="TreeGrafter"/>
</dbReference>
<reference evidence="7" key="4">
    <citation type="submission" date="2025-09" db="UniProtKB">
        <authorList>
            <consortium name="Ensembl"/>
        </authorList>
    </citation>
    <scope>IDENTIFICATION</scope>
</reference>
<keyword evidence="4" id="KW-0547">Nucleotide-binding</keyword>
<reference evidence="8" key="1">
    <citation type="submission" date="2013-03" db="EMBL/GenBank/DDBJ databases">
        <authorList>
            <person name="Jeffery W."/>
            <person name="Warren W."/>
            <person name="Wilson R.K."/>
        </authorList>
    </citation>
    <scope>NUCLEOTIDE SEQUENCE</scope>
    <source>
        <strain evidence="8">female</strain>
    </source>
</reference>
<evidence type="ECO:0000256" key="6">
    <source>
        <dbReference type="ARBA" id="ARBA00048944"/>
    </source>
</evidence>
<name>A0A3B1J6F4_ASTMX</name>
<comment type="subcellular location">
    <subcellularLocation>
        <location evidence="1">Cytoplasm</location>
        <location evidence="1">Cytoskeleton</location>
        <location evidence="1">Flagellum axoneme</location>
    </subcellularLocation>
</comment>
<dbReference type="PANTHER" id="PTHR45870:SF2">
    <property type="entry name" value="TUBULIN MONOGLYCYLASE TTLL3"/>
    <property type="match status" value="1"/>
</dbReference>
<keyword evidence="5" id="KW-0067">ATP-binding</keyword>
<protein>
    <submittedName>
        <fullName evidence="7">Uncharacterized protein</fullName>
    </submittedName>
</protein>
<dbReference type="Ensembl" id="ENSAMXT00000048587.1">
    <property type="protein sequence ID" value="ENSAMXP00000037481.1"/>
    <property type="gene ID" value="ENSAMXG00000032629.1"/>
</dbReference>
<dbReference type="GO" id="GO:0003341">
    <property type="term" value="P:cilium movement"/>
    <property type="evidence" value="ECO:0007669"/>
    <property type="project" value="TreeGrafter"/>
</dbReference>
<dbReference type="Bgee" id="ENSAMXG00000032629">
    <property type="expression patterns" value="Expressed in liver and 2 other cell types or tissues"/>
</dbReference>
<evidence type="ECO:0000256" key="5">
    <source>
        <dbReference type="ARBA" id="ARBA00022840"/>
    </source>
</evidence>
<evidence type="ECO:0000256" key="2">
    <source>
        <dbReference type="ARBA" id="ARBA00022490"/>
    </source>
</evidence>
<dbReference type="Gene3D" id="3.30.470.20">
    <property type="entry name" value="ATP-grasp fold, B domain"/>
    <property type="match status" value="1"/>
</dbReference>